<feature type="active site" description="Proton acceptor" evidence="8">
    <location>
        <position position="96"/>
    </location>
</feature>
<dbReference type="PROSITE" id="PS00436">
    <property type="entry name" value="PEROXIDASE_2"/>
    <property type="match status" value="1"/>
</dbReference>
<dbReference type="EMBL" id="QOPD01000001">
    <property type="protein sequence ID" value="RCL39173.1"/>
    <property type="molecule type" value="Genomic_DNA"/>
</dbReference>
<dbReference type="PRINTS" id="PR00458">
    <property type="entry name" value="PEROXIDASE"/>
</dbReference>
<reference evidence="11 12" key="1">
    <citation type="journal article" date="2018" name="Microbiome">
        <title>Fine metagenomic profile of the Mediterranean stratified and mixed water columns revealed by assembly and recruitment.</title>
        <authorList>
            <person name="Haro-Moreno J.M."/>
            <person name="Lopez-Perez M."/>
            <person name="De La Torre J.R."/>
            <person name="Picazo A."/>
            <person name="Camacho A."/>
            <person name="Rodriguez-Valera F."/>
        </authorList>
    </citation>
    <scope>NUCLEOTIDE SEQUENCE [LARGE SCALE GENOMIC DNA]</scope>
    <source>
        <strain evidence="11">MED-G83</strain>
    </source>
</reference>
<dbReference type="GO" id="GO:0046872">
    <property type="term" value="F:metal ion binding"/>
    <property type="evidence" value="ECO:0007669"/>
    <property type="project" value="UniProtKB-KW"/>
</dbReference>
<dbReference type="GO" id="GO:0020037">
    <property type="term" value="F:heme binding"/>
    <property type="evidence" value="ECO:0007669"/>
    <property type="project" value="InterPro"/>
</dbReference>
<dbReference type="InterPro" id="IPR002016">
    <property type="entry name" value="Haem_peroxidase"/>
</dbReference>
<evidence type="ECO:0000256" key="1">
    <source>
        <dbReference type="ARBA" id="ARBA00022559"/>
    </source>
</evidence>
<evidence type="ECO:0000256" key="9">
    <source>
        <dbReference type="RuleBase" id="RU003451"/>
    </source>
</evidence>
<dbReference type="SUPFAM" id="SSF48113">
    <property type="entry name" value="Heme-dependent peroxidases"/>
    <property type="match status" value="2"/>
</dbReference>
<dbReference type="Gene3D" id="1.10.520.10">
    <property type="match status" value="2"/>
</dbReference>
<comment type="similarity">
    <text evidence="8 9">Belongs to the peroxidase family. Peroxidase/catalase subfamily.</text>
</comment>
<evidence type="ECO:0000256" key="8">
    <source>
        <dbReference type="HAMAP-Rule" id="MF_01961"/>
    </source>
</evidence>
<organism evidence="11 12">
    <name type="scientific">SAR86 cluster bacterium</name>
    <dbReference type="NCBI Taxonomy" id="2030880"/>
    <lineage>
        <taxon>Bacteria</taxon>
        <taxon>Pseudomonadati</taxon>
        <taxon>Pseudomonadota</taxon>
        <taxon>Gammaproteobacteria</taxon>
        <taxon>SAR86 cluster</taxon>
    </lineage>
</organism>
<comment type="caution">
    <text evidence="8">Lacks conserved residue(s) required for the propagation of feature annotation.</text>
</comment>
<dbReference type="NCBIfam" id="NF011635">
    <property type="entry name" value="PRK15061.1"/>
    <property type="match status" value="1"/>
</dbReference>
<dbReference type="InterPro" id="IPR010255">
    <property type="entry name" value="Haem_peroxidase_sf"/>
</dbReference>
<keyword evidence="4 8" id="KW-0560">Oxidoreductase</keyword>
<feature type="cross-link" description="Tryptophyl-tyrosyl-methioninium (Tyr-Met) (with Trp-95)" evidence="8">
    <location>
        <begin position="218"/>
        <end position="244"/>
    </location>
</feature>
<gene>
    <name evidence="8 11" type="primary">katG</name>
    <name evidence="11" type="ORF">DBW97_00155</name>
</gene>
<comment type="cofactor">
    <cofactor evidence="8">
        <name>heme b</name>
        <dbReference type="ChEBI" id="CHEBI:60344"/>
    </cofactor>
    <text evidence="8">Binds 1 heme b (iron(II)-protoporphyrin IX) group per dimer.</text>
</comment>
<sequence length="709" mass="78704">MSEETKCPVIHGSNTKTAGSHSNVNWWPQQLNLNILHQHDKKTNPMEENFSYREEFEKLDYDALKQDLYDLMTDSKDWWPADYGHYGSFFVRLTWHAAGTYRIGDGRGGAGTGAQRFSPLNSWPDNGNLDKARRLLWPIKQKYGKQLSWADLLVLAGNAAIESMGGKTFGFGGGREDIWHPEEDIYWGPEEEMLGNNRYVGERLLNNPLAAVQMGLIYVNPQGPDGNPDPKASAHDIRETFGRMAMNDYETVALIAGGHTFGKCHGAGDDGLVGVGPEDAPMEQQQFGWKNGYGKGMGRDTITSGLEGPWTKNPAQWDNGYFENLFNYEYELVKSPAGAYQWHPIDLAEENHAPDVEDENLKVTTIMLTSDLALREDPEYRKVSLHFKENPEEFADAFARAWFKLLHRDMGPKNRYLGPEVPAEDLIWQDPVPAGNSDYDLNKAKQLIADSGLSIQEMVETAWASASTFRNSDLRGGANGARIRFEPMKSWQSNSHVPLDKVLDVLTNIAQEVGASVADMIVLAGNVGIEKASGVEVPFLAGRGDATVEQTDAESFKVLEPLADGFRNYQKTEFSVSPEEMLVDKAQLLGLTAPEMTVLVGGFRSLGMSVNGNGVFTSDTNTLSNDFFDTLLDMSVEWKPSGSNSYDAFDRVSGEKVRSASRVDLVFGSNSQLRGLAEVYASNDAKDKFVSDFISAWNKVMNADRFDVN</sequence>
<evidence type="ECO:0000313" key="11">
    <source>
        <dbReference type="EMBL" id="RCL39173.1"/>
    </source>
</evidence>
<feature type="site" description="Transition state stabilizer" evidence="8">
    <location>
        <position position="92"/>
    </location>
</feature>
<dbReference type="Proteomes" id="UP000252147">
    <property type="component" value="Unassembled WGS sequence"/>
</dbReference>
<dbReference type="GO" id="GO:0070301">
    <property type="term" value="P:cellular response to hydrogen peroxide"/>
    <property type="evidence" value="ECO:0007669"/>
    <property type="project" value="TreeGrafter"/>
</dbReference>
<comment type="subunit">
    <text evidence="8">Homodimer or homotetramer.</text>
</comment>
<dbReference type="PRINTS" id="PR00460">
    <property type="entry name" value="BPEROXIDASE"/>
</dbReference>
<comment type="PTM">
    <text evidence="8">Formation of the three residue Trp-Tyr-Met cross-link is important for the catalase, but not the peroxidase activity of the enzyme.</text>
</comment>
<dbReference type="EC" id="1.11.1.21" evidence="8 9"/>
<dbReference type="GO" id="GO:0005829">
    <property type="term" value="C:cytosol"/>
    <property type="evidence" value="ECO:0007669"/>
    <property type="project" value="TreeGrafter"/>
</dbReference>
<comment type="function">
    <text evidence="8">Bifunctional enzyme with both catalase and broad-spectrum peroxidase activity.</text>
</comment>
<dbReference type="PANTHER" id="PTHR30555:SF6">
    <property type="entry name" value="CATALASE-PEROXIDASE"/>
    <property type="match status" value="1"/>
</dbReference>
<comment type="caution">
    <text evidence="11">The sequence shown here is derived from an EMBL/GenBank/DDBJ whole genome shotgun (WGS) entry which is preliminary data.</text>
</comment>
<keyword evidence="5 8" id="KW-0408">Iron</keyword>
<dbReference type="GO" id="GO:0004096">
    <property type="term" value="F:catalase activity"/>
    <property type="evidence" value="ECO:0007669"/>
    <property type="project" value="UniProtKB-UniRule"/>
</dbReference>
<evidence type="ECO:0000256" key="6">
    <source>
        <dbReference type="ARBA" id="ARBA00023324"/>
    </source>
</evidence>
<comment type="catalytic activity">
    <reaction evidence="8 9">
        <text>H2O2 + AH2 = A + 2 H2O</text>
        <dbReference type="Rhea" id="RHEA:30275"/>
        <dbReference type="ChEBI" id="CHEBI:13193"/>
        <dbReference type="ChEBI" id="CHEBI:15377"/>
        <dbReference type="ChEBI" id="CHEBI:16240"/>
        <dbReference type="ChEBI" id="CHEBI:17499"/>
        <dbReference type="EC" id="1.11.1.21"/>
    </reaction>
</comment>
<name>A0A368BPE7_9GAMM</name>
<proteinExistence type="inferred from homology"/>
<feature type="binding site" description="axial binding residue" evidence="8">
    <location>
        <position position="259"/>
    </location>
    <ligand>
        <name>heme b</name>
        <dbReference type="ChEBI" id="CHEBI:60344"/>
    </ligand>
    <ligandPart>
        <name>Fe</name>
        <dbReference type="ChEBI" id="CHEBI:18248"/>
    </ligandPart>
</feature>
<accession>A0A368BPE7</accession>
<dbReference type="GO" id="GO:0042744">
    <property type="term" value="P:hydrogen peroxide catabolic process"/>
    <property type="evidence" value="ECO:0007669"/>
    <property type="project" value="UniProtKB-KW"/>
</dbReference>
<evidence type="ECO:0000256" key="3">
    <source>
        <dbReference type="ARBA" id="ARBA00022723"/>
    </source>
</evidence>
<protein>
    <recommendedName>
        <fullName evidence="8 9">Catalase-peroxidase</fullName>
        <shortName evidence="8">CP</shortName>
        <ecNumber evidence="8 9">1.11.1.21</ecNumber>
    </recommendedName>
    <alternativeName>
        <fullName evidence="8">Peroxidase/catalase</fullName>
    </alternativeName>
</protein>
<evidence type="ECO:0000256" key="2">
    <source>
        <dbReference type="ARBA" id="ARBA00022617"/>
    </source>
</evidence>
<feature type="domain" description="Plant heme peroxidase family profile" evidence="10">
    <location>
        <begin position="129"/>
        <end position="405"/>
    </location>
</feature>
<evidence type="ECO:0000256" key="5">
    <source>
        <dbReference type="ARBA" id="ARBA00023004"/>
    </source>
</evidence>
<dbReference type="Pfam" id="PF00141">
    <property type="entry name" value="peroxidase"/>
    <property type="match status" value="2"/>
</dbReference>
<dbReference type="PANTHER" id="PTHR30555">
    <property type="entry name" value="HYDROPEROXIDASE I, BIFUNCTIONAL CATALASE-PEROXIDASE"/>
    <property type="match status" value="1"/>
</dbReference>
<dbReference type="NCBIfam" id="TIGR00198">
    <property type="entry name" value="cat_per_HPI"/>
    <property type="match status" value="1"/>
</dbReference>
<dbReference type="PROSITE" id="PS50873">
    <property type="entry name" value="PEROXIDASE_4"/>
    <property type="match status" value="1"/>
</dbReference>
<comment type="catalytic activity">
    <reaction evidence="7 8 9">
        <text>2 H2O2 = O2 + 2 H2O</text>
        <dbReference type="Rhea" id="RHEA:20309"/>
        <dbReference type="ChEBI" id="CHEBI:15377"/>
        <dbReference type="ChEBI" id="CHEBI:15379"/>
        <dbReference type="ChEBI" id="CHEBI:16240"/>
        <dbReference type="EC" id="1.11.1.21"/>
    </reaction>
</comment>
<evidence type="ECO:0000259" key="10">
    <source>
        <dbReference type="PROSITE" id="PS50873"/>
    </source>
</evidence>
<evidence type="ECO:0000256" key="7">
    <source>
        <dbReference type="ARBA" id="ARBA00049145"/>
    </source>
</evidence>
<keyword evidence="3 8" id="KW-0479">Metal-binding</keyword>
<dbReference type="AlphaFoldDB" id="A0A368BPE7"/>
<dbReference type="InterPro" id="IPR000763">
    <property type="entry name" value="Catalase_peroxidase"/>
</dbReference>
<dbReference type="PROSITE" id="PS00435">
    <property type="entry name" value="PEROXIDASE_1"/>
    <property type="match status" value="1"/>
</dbReference>
<evidence type="ECO:0000256" key="4">
    <source>
        <dbReference type="ARBA" id="ARBA00023002"/>
    </source>
</evidence>
<keyword evidence="2 8" id="KW-0349">Heme</keyword>
<dbReference type="HAMAP" id="MF_01961">
    <property type="entry name" value="Catal_peroxid"/>
    <property type="match status" value="1"/>
</dbReference>
<dbReference type="InterPro" id="IPR019794">
    <property type="entry name" value="Peroxidases_AS"/>
</dbReference>
<dbReference type="InterPro" id="IPR019793">
    <property type="entry name" value="Peroxidases_heam-ligand_BS"/>
</dbReference>
<dbReference type="Gene3D" id="1.10.420.10">
    <property type="entry name" value="Peroxidase, domain 2"/>
    <property type="match status" value="2"/>
</dbReference>
<dbReference type="FunFam" id="1.10.520.10:FF:000002">
    <property type="entry name" value="Catalase-peroxidase"/>
    <property type="match status" value="1"/>
</dbReference>
<dbReference type="CDD" id="cd00649">
    <property type="entry name" value="catalase_peroxidase_1"/>
    <property type="match status" value="1"/>
</dbReference>
<evidence type="ECO:0000313" key="12">
    <source>
        <dbReference type="Proteomes" id="UP000252147"/>
    </source>
</evidence>
<keyword evidence="1 8" id="KW-0575">Peroxidase</keyword>
<keyword evidence="6 8" id="KW-0376">Hydrogen peroxide</keyword>